<name>H6L5U6_SAPGL</name>
<dbReference type="AlphaFoldDB" id="H6L5U6"/>
<dbReference type="EMBL" id="CP002831">
    <property type="protein sequence ID" value="AFC26346.1"/>
    <property type="molecule type" value="Genomic_DNA"/>
</dbReference>
<accession>H6L5U6</accession>
<evidence type="ECO:0000313" key="2">
    <source>
        <dbReference type="Proteomes" id="UP000007519"/>
    </source>
</evidence>
<dbReference type="HOGENOM" id="CLU_1199097_0_0_10"/>
<organism evidence="1 2">
    <name type="scientific">Saprospira grandis (strain Lewin)</name>
    <dbReference type="NCBI Taxonomy" id="984262"/>
    <lineage>
        <taxon>Bacteria</taxon>
        <taxon>Pseudomonadati</taxon>
        <taxon>Bacteroidota</taxon>
        <taxon>Saprospiria</taxon>
        <taxon>Saprospirales</taxon>
        <taxon>Saprospiraceae</taxon>
        <taxon>Saprospira</taxon>
    </lineage>
</organism>
<dbReference type="eggNOG" id="ENOG503337T">
    <property type="taxonomic scope" value="Bacteria"/>
</dbReference>
<dbReference type="RefSeq" id="WP_015693936.1">
    <property type="nucleotide sequence ID" value="NC_016940.1"/>
</dbReference>
<dbReference type="OrthoDB" id="1242093at2"/>
<gene>
    <name evidence="1" type="ordered locus">SGRA_3622</name>
</gene>
<protein>
    <submittedName>
        <fullName evidence="1">Uncharacterized protein</fullName>
    </submittedName>
</protein>
<dbReference type="Proteomes" id="UP000007519">
    <property type="component" value="Chromosome"/>
</dbReference>
<keyword evidence="2" id="KW-1185">Reference proteome</keyword>
<sequence>MKKQSVFRAYNYSDAQLFEQAMELLIQLKEDQKEFAQYGILSGHIAAFEQLVKDFSDIPTDEELMGEQMVATEKKQDAAAEVRRLIRGIMNRVGQKYHSKSGRYRKFGTSKLSDMSDPKLYLCAKRVIRVGQQSLAHLEDVGLNQPQLDELHRANQAFELALHIKADRVSERDISVENRVILGNRLYEQMLKMGQVGKDIWQGVNTAKYERYCTYESSFIREEKRKSQKED</sequence>
<dbReference type="STRING" id="984262.SGRA_3622"/>
<proteinExistence type="predicted"/>
<evidence type="ECO:0000313" key="1">
    <source>
        <dbReference type="EMBL" id="AFC26346.1"/>
    </source>
</evidence>
<reference evidence="1 2" key="1">
    <citation type="journal article" date="2012" name="Stand. Genomic Sci.">
        <title>Complete genome sequencing and analysis of Saprospira grandis str. Lewin, a predatory marine bacterium.</title>
        <authorList>
            <person name="Saw J.H."/>
            <person name="Yuryev A."/>
            <person name="Kanbe M."/>
            <person name="Hou S."/>
            <person name="Young A.G."/>
            <person name="Aizawa S."/>
            <person name="Alam M."/>
        </authorList>
    </citation>
    <scope>NUCLEOTIDE SEQUENCE [LARGE SCALE GENOMIC DNA]</scope>
    <source>
        <strain evidence="1 2">Lewin</strain>
    </source>
</reference>
<dbReference type="KEGG" id="sgn:SGRA_3622"/>